<feature type="repeat" description="TPR" evidence="1">
    <location>
        <begin position="419"/>
        <end position="452"/>
    </location>
</feature>
<dbReference type="InterPro" id="IPR011990">
    <property type="entry name" value="TPR-like_helical_dom_sf"/>
</dbReference>
<dbReference type="EMBL" id="CP023737">
    <property type="protein sequence ID" value="ATQ68200.1"/>
    <property type="molecule type" value="Genomic_DNA"/>
</dbReference>
<feature type="compositionally biased region" description="Basic and acidic residues" evidence="2">
    <location>
        <begin position="293"/>
        <end position="315"/>
    </location>
</feature>
<dbReference type="Pfam" id="PF00656">
    <property type="entry name" value="Peptidase_C14"/>
    <property type="match status" value="1"/>
</dbReference>
<keyword evidence="6" id="KW-1185">Reference proteome</keyword>
<dbReference type="PROSITE" id="PS50208">
    <property type="entry name" value="CASPASE_P20"/>
    <property type="match status" value="1"/>
</dbReference>
<dbReference type="KEGG" id="mtw:CQW49_10185"/>
<protein>
    <recommendedName>
        <fullName evidence="4">Caspase family p20 domain-containing protein</fullName>
    </recommendedName>
</protein>
<evidence type="ECO:0000256" key="3">
    <source>
        <dbReference type="SAM" id="SignalP"/>
    </source>
</evidence>
<keyword evidence="3" id="KW-0732">Signal</keyword>
<feature type="repeat" description="TPR" evidence="1">
    <location>
        <begin position="453"/>
        <end position="486"/>
    </location>
</feature>
<dbReference type="PROSITE" id="PS50005">
    <property type="entry name" value="TPR"/>
    <property type="match status" value="3"/>
</dbReference>
<dbReference type="InterPro" id="IPR052039">
    <property type="entry name" value="Caspase-related_regulators"/>
</dbReference>
<proteinExistence type="predicted"/>
<evidence type="ECO:0000313" key="6">
    <source>
        <dbReference type="Proteomes" id="UP000230709"/>
    </source>
</evidence>
<dbReference type="RefSeq" id="WP_003613461.1">
    <property type="nucleotide sequence ID" value="NZ_ADVE02000001.1"/>
</dbReference>
<dbReference type="STRING" id="595536.GCA_000178815_03127"/>
<dbReference type="GO" id="GO:0004197">
    <property type="term" value="F:cysteine-type endopeptidase activity"/>
    <property type="evidence" value="ECO:0007669"/>
    <property type="project" value="InterPro"/>
</dbReference>
<evidence type="ECO:0000256" key="2">
    <source>
        <dbReference type="SAM" id="MobiDB-lite"/>
    </source>
</evidence>
<dbReference type="Pfam" id="PF13432">
    <property type="entry name" value="TPR_16"/>
    <property type="match status" value="2"/>
</dbReference>
<accession>A0A2D2CZN8</accession>
<dbReference type="GO" id="GO:0006508">
    <property type="term" value="P:proteolysis"/>
    <property type="evidence" value="ECO:0007669"/>
    <property type="project" value="InterPro"/>
</dbReference>
<sequence>MRLVRLFAVTSTLLAACAFFTAGGAAPSGSSLQALLIGNAAYPDGEAELTTPVNDAEKLSEALQRLGYQAEVVKNLGKKDMGDAIERFLQRLDSGSTAVLFFAGFGVQAGGKNYLIPVDAHIWSEDDVASQGVSLDDVLAKIAARNVKTRIVLVDAARRNPFDTRFRSVPPGLAAPRHSEGTLGFYSAVGAISNDPPAAKNSLFVTEIVRKIGEADRDAAQALGAARDEIALQAKGQPAPVLDNGLAARVWLDGKPHAGAPATKPPETGPAPTSKPEPKLEPKPDTKPATSRVESKPETKLEPKPDTKVESKPEPKPVPTCRANEVKPYSSSELALKTDLDARIVRNPSDESSISRRGQLLALHRAYPAALADFERSTRLDPDNVESWNNRCWIRAIGNDLAHALQDCDEALRRRPSYADALDSRGLVHLKQGDLNGAVEDYTEALRANARHASSLYGRGLARRKLGQADKADEDLTKAKSINPSIAEDYREYCLD</sequence>
<feature type="region of interest" description="Disordered" evidence="2">
    <location>
        <begin position="255"/>
        <end position="330"/>
    </location>
</feature>
<feature type="chain" id="PRO_5013723143" description="Caspase family p20 domain-containing protein" evidence="3">
    <location>
        <begin position="26"/>
        <end position="496"/>
    </location>
</feature>
<feature type="compositionally biased region" description="Pro residues" evidence="2">
    <location>
        <begin position="263"/>
        <end position="275"/>
    </location>
</feature>
<dbReference type="PANTHER" id="PTHR22576:SF37">
    <property type="entry name" value="MUCOSA-ASSOCIATED LYMPHOID TISSUE LYMPHOMA TRANSLOCATION PROTEIN 1"/>
    <property type="match status" value="1"/>
</dbReference>
<keyword evidence="1" id="KW-0802">TPR repeat</keyword>
<evidence type="ECO:0000259" key="4">
    <source>
        <dbReference type="PROSITE" id="PS50208"/>
    </source>
</evidence>
<reference evidence="6" key="1">
    <citation type="submission" date="2017-10" db="EMBL/GenBank/DDBJ databases">
        <title>Completed PacBio SMRT sequence of Methylosinus trichosporium OB3b reveals presence of a third large plasmid.</title>
        <authorList>
            <person name="Charles T.C."/>
            <person name="Lynch M.D.J."/>
            <person name="Heil J.R."/>
            <person name="Cheng J."/>
        </authorList>
    </citation>
    <scope>NUCLEOTIDE SEQUENCE [LARGE SCALE GENOMIC DNA]</scope>
    <source>
        <strain evidence="6">OB3b</strain>
    </source>
</reference>
<dbReference type="InterPro" id="IPR011600">
    <property type="entry name" value="Pept_C14_caspase"/>
</dbReference>
<dbReference type="PANTHER" id="PTHR22576">
    <property type="entry name" value="MUCOSA ASSOCIATED LYMPHOID TISSUE LYMPHOMA TRANSLOCATION PROTEIN 1/PARACASPASE"/>
    <property type="match status" value="1"/>
</dbReference>
<dbReference type="AlphaFoldDB" id="A0A2D2CZN8"/>
<gene>
    <name evidence="5" type="ORF">CQW49_10185</name>
</gene>
<feature type="compositionally biased region" description="Basic and acidic residues" evidence="2">
    <location>
        <begin position="276"/>
        <end position="286"/>
    </location>
</feature>
<dbReference type="SUPFAM" id="SSF48452">
    <property type="entry name" value="TPR-like"/>
    <property type="match status" value="1"/>
</dbReference>
<dbReference type="InterPro" id="IPR001309">
    <property type="entry name" value="Pept_C14_p20"/>
</dbReference>
<evidence type="ECO:0000256" key="1">
    <source>
        <dbReference type="PROSITE-ProRule" id="PRU00339"/>
    </source>
</evidence>
<dbReference type="Gene3D" id="1.25.40.10">
    <property type="entry name" value="Tetratricopeptide repeat domain"/>
    <property type="match status" value="2"/>
</dbReference>
<evidence type="ECO:0000313" key="5">
    <source>
        <dbReference type="EMBL" id="ATQ68200.1"/>
    </source>
</evidence>
<organism evidence="5 6">
    <name type="scientific">Methylosinus trichosporium (strain ATCC 35070 / NCIMB 11131 / UNIQEM 75 / OB3b)</name>
    <dbReference type="NCBI Taxonomy" id="595536"/>
    <lineage>
        <taxon>Bacteria</taxon>
        <taxon>Pseudomonadati</taxon>
        <taxon>Pseudomonadota</taxon>
        <taxon>Alphaproteobacteria</taxon>
        <taxon>Hyphomicrobiales</taxon>
        <taxon>Methylocystaceae</taxon>
        <taxon>Methylosinus</taxon>
    </lineage>
</organism>
<dbReference type="Gene3D" id="3.40.50.1460">
    <property type="match status" value="1"/>
</dbReference>
<feature type="signal peptide" evidence="3">
    <location>
        <begin position="1"/>
        <end position="25"/>
    </location>
</feature>
<dbReference type="Proteomes" id="UP000230709">
    <property type="component" value="Chromosome"/>
</dbReference>
<dbReference type="SMART" id="SM00028">
    <property type="entry name" value="TPR"/>
    <property type="match status" value="4"/>
</dbReference>
<name>A0A2D2CZN8_METT3</name>
<feature type="domain" description="Caspase family p20" evidence="4">
    <location>
        <begin position="34"/>
        <end position="110"/>
    </location>
</feature>
<dbReference type="InterPro" id="IPR029030">
    <property type="entry name" value="Caspase-like_dom_sf"/>
</dbReference>
<dbReference type="SUPFAM" id="SSF52129">
    <property type="entry name" value="Caspase-like"/>
    <property type="match status" value="1"/>
</dbReference>
<dbReference type="PROSITE" id="PS51257">
    <property type="entry name" value="PROKAR_LIPOPROTEIN"/>
    <property type="match status" value="1"/>
</dbReference>
<dbReference type="InterPro" id="IPR019734">
    <property type="entry name" value="TPR_rpt"/>
</dbReference>
<feature type="repeat" description="TPR" evidence="1">
    <location>
        <begin position="351"/>
        <end position="384"/>
    </location>
</feature>